<organism evidence="4 5">
    <name type="scientific">Aspergillus heteromorphus CBS 117.55</name>
    <dbReference type="NCBI Taxonomy" id="1448321"/>
    <lineage>
        <taxon>Eukaryota</taxon>
        <taxon>Fungi</taxon>
        <taxon>Dikarya</taxon>
        <taxon>Ascomycota</taxon>
        <taxon>Pezizomycotina</taxon>
        <taxon>Eurotiomycetes</taxon>
        <taxon>Eurotiomycetidae</taxon>
        <taxon>Eurotiales</taxon>
        <taxon>Aspergillaceae</taxon>
        <taxon>Aspergillus</taxon>
        <taxon>Aspergillus subgen. Circumdati</taxon>
    </lineage>
</organism>
<feature type="repeat" description="ANK" evidence="3">
    <location>
        <begin position="77"/>
        <end position="103"/>
    </location>
</feature>
<dbReference type="Pfam" id="PF00023">
    <property type="entry name" value="Ank"/>
    <property type="match status" value="1"/>
</dbReference>
<dbReference type="OrthoDB" id="366390at2759"/>
<dbReference type="InterPro" id="IPR002110">
    <property type="entry name" value="Ankyrin_rpt"/>
</dbReference>
<proteinExistence type="predicted"/>
<sequence>MVQSDADLFFDAAKARDHEHMLSLIRCGRSIDREDAYGFSALHKAISKDPPDLEAVKLLLRFDAGPGELGFGNELPRRITPLHYAAIHGHPELAKILLAAGANPVPRTLAHWITPMEDAVRHGHVAVLRVIIEHHMAKPIENRPTEGLADAVIMGASVWCFEALIILLEYGREMSPKIITRDTLRRAFCGAIEPGICGIDSESVDKRFRESGEDNLLITLTFLLNAGVRFRDDELQRLLYLTCCDTRYENTVRLLLTFNPTICHYHFFGAIDSQNLTLVKEMMTSYSILYDGRLAVECDTEPDVVQFLYVISEVEHARLGEKFRSIPIIHFAAWGLQKATIQYLLDNDSEGGAVINRRDDSGRTPLMYAFDGTIRNNSYSRLTVIEFIIDHGGSVILQSSNGLTALHYAVQLGCLAIVNLILESGADPDVKALTNSDMNVGQRQRPIPAANSPSTRCWTPLHCAVQHTNISVLIIRALLENRADPDVPDANGMTPLNMILAEGWNTPESRRTRSCAAKWLLLYGADPDIRGNDGKTARDWASERRVSLEDLIY</sequence>
<dbReference type="VEuPathDB" id="FungiDB:BO70DRAFT_386755"/>
<dbReference type="PANTHER" id="PTHR24198:SF165">
    <property type="entry name" value="ANKYRIN REPEAT-CONTAINING PROTEIN-RELATED"/>
    <property type="match status" value="1"/>
</dbReference>
<dbReference type="AlphaFoldDB" id="A0A317WIP2"/>
<dbReference type="SUPFAM" id="SSF48403">
    <property type="entry name" value="Ankyrin repeat"/>
    <property type="match status" value="1"/>
</dbReference>
<keyword evidence="1" id="KW-0677">Repeat</keyword>
<dbReference type="GeneID" id="37068082"/>
<dbReference type="InterPro" id="IPR036770">
    <property type="entry name" value="Ankyrin_rpt-contain_sf"/>
</dbReference>
<evidence type="ECO:0000256" key="3">
    <source>
        <dbReference type="PROSITE-ProRule" id="PRU00023"/>
    </source>
</evidence>
<dbReference type="PROSITE" id="PS50088">
    <property type="entry name" value="ANK_REPEAT"/>
    <property type="match status" value="3"/>
</dbReference>
<comment type="caution">
    <text evidence="4">The sequence shown here is derived from an EMBL/GenBank/DDBJ whole genome shotgun (WGS) entry which is preliminary data.</text>
</comment>
<reference evidence="4 5" key="1">
    <citation type="submission" date="2016-12" db="EMBL/GenBank/DDBJ databases">
        <title>The genomes of Aspergillus section Nigri reveals drivers in fungal speciation.</title>
        <authorList>
            <consortium name="DOE Joint Genome Institute"/>
            <person name="Vesth T.C."/>
            <person name="Nybo J."/>
            <person name="Theobald S."/>
            <person name="Brandl J."/>
            <person name="Frisvad J.C."/>
            <person name="Nielsen K.F."/>
            <person name="Lyhne E.K."/>
            <person name="Kogle M.E."/>
            <person name="Kuo A."/>
            <person name="Riley R."/>
            <person name="Clum A."/>
            <person name="Nolan M."/>
            <person name="Lipzen A."/>
            <person name="Salamov A."/>
            <person name="Henrissat B."/>
            <person name="Wiebenga A."/>
            <person name="De Vries R.P."/>
            <person name="Grigoriev I.V."/>
            <person name="Mortensen U.H."/>
            <person name="Andersen M.R."/>
            <person name="Baker S.E."/>
        </authorList>
    </citation>
    <scope>NUCLEOTIDE SEQUENCE [LARGE SCALE GENOMIC DNA]</scope>
    <source>
        <strain evidence="4 5">CBS 117.55</strain>
    </source>
</reference>
<dbReference type="STRING" id="1448321.A0A317WIP2"/>
<dbReference type="Proteomes" id="UP000247233">
    <property type="component" value="Unassembled WGS sequence"/>
</dbReference>
<evidence type="ECO:0000313" key="5">
    <source>
        <dbReference type="Proteomes" id="UP000247233"/>
    </source>
</evidence>
<dbReference type="Pfam" id="PF12796">
    <property type="entry name" value="Ank_2"/>
    <property type="match status" value="2"/>
</dbReference>
<dbReference type="PRINTS" id="PR01415">
    <property type="entry name" value="ANKYRIN"/>
</dbReference>
<dbReference type="PANTHER" id="PTHR24198">
    <property type="entry name" value="ANKYRIN REPEAT AND PROTEIN KINASE DOMAIN-CONTAINING PROTEIN"/>
    <property type="match status" value="1"/>
</dbReference>
<evidence type="ECO:0000256" key="1">
    <source>
        <dbReference type="ARBA" id="ARBA00022737"/>
    </source>
</evidence>
<dbReference type="Gene3D" id="1.25.40.20">
    <property type="entry name" value="Ankyrin repeat-containing domain"/>
    <property type="match status" value="3"/>
</dbReference>
<keyword evidence="5" id="KW-1185">Reference proteome</keyword>
<accession>A0A317WIP2</accession>
<dbReference type="SMART" id="SM00248">
    <property type="entry name" value="ANK"/>
    <property type="match status" value="8"/>
</dbReference>
<evidence type="ECO:0000256" key="2">
    <source>
        <dbReference type="ARBA" id="ARBA00023043"/>
    </source>
</evidence>
<protein>
    <submittedName>
        <fullName evidence="4">Ankyrin</fullName>
    </submittedName>
</protein>
<evidence type="ECO:0000313" key="4">
    <source>
        <dbReference type="EMBL" id="PWY85037.1"/>
    </source>
</evidence>
<feature type="repeat" description="ANK" evidence="3">
    <location>
        <begin position="456"/>
        <end position="490"/>
    </location>
</feature>
<dbReference type="PROSITE" id="PS50297">
    <property type="entry name" value="ANK_REP_REGION"/>
    <property type="match status" value="3"/>
</dbReference>
<gene>
    <name evidence="4" type="ORF">BO70DRAFT_386755</name>
</gene>
<dbReference type="EMBL" id="MSFL01000009">
    <property type="protein sequence ID" value="PWY85037.1"/>
    <property type="molecule type" value="Genomic_DNA"/>
</dbReference>
<feature type="repeat" description="ANK" evidence="3">
    <location>
        <begin position="401"/>
        <end position="433"/>
    </location>
</feature>
<dbReference type="RefSeq" id="XP_025400379.1">
    <property type="nucleotide sequence ID" value="XM_025545845.1"/>
</dbReference>
<name>A0A317WIP2_9EURO</name>
<keyword evidence="2 3" id="KW-0040">ANK repeat</keyword>